<dbReference type="SUPFAM" id="SSF55729">
    <property type="entry name" value="Acyl-CoA N-acyltransferases (Nat)"/>
    <property type="match status" value="1"/>
</dbReference>
<dbReference type="Gene3D" id="3.40.630.30">
    <property type="match status" value="1"/>
</dbReference>
<comment type="caution">
    <text evidence="3">The sequence shown here is derived from an EMBL/GenBank/DDBJ whole genome shotgun (WGS) entry which is preliminary data.</text>
</comment>
<feature type="domain" description="N-acetyltransferase" evidence="2">
    <location>
        <begin position="6"/>
        <end position="156"/>
    </location>
</feature>
<dbReference type="EMBL" id="JAMWYS010000024">
    <property type="protein sequence ID" value="MCO4292307.1"/>
    <property type="molecule type" value="Genomic_DNA"/>
</dbReference>
<sequence>METLAVNIVDFNSTHYKAFEALNSAWIEKYFYLEEIDKEVLSKPDKYIFDHGGAIIMAEVDGVAVGTVALKRVDDETFEMTKMAVDEDYRGLKIGWLLGKAILNKAKELGATKVILYSNRILIPAITMYHKLGFAEVALEESGYVRSDIKMEVNLSSRFEIQSTK</sequence>
<dbReference type="PROSITE" id="PS51186">
    <property type="entry name" value="GNAT"/>
    <property type="match status" value="1"/>
</dbReference>
<reference evidence="3" key="1">
    <citation type="submission" date="2022-06" db="EMBL/GenBank/DDBJ databases">
        <title>Solitalea sp. MAHUQ-68 isolated from rhizospheric soil.</title>
        <authorList>
            <person name="Huq M.A."/>
        </authorList>
    </citation>
    <scope>NUCLEOTIDE SEQUENCE</scope>
    <source>
        <strain evidence="3">MAHUQ-68</strain>
    </source>
</reference>
<evidence type="ECO:0000256" key="1">
    <source>
        <dbReference type="ARBA" id="ARBA00022679"/>
    </source>
</evidence>
<dbReference type="RefSeq" id="WP_252586615.1">
    <property type="nucleotide sequence ID" value="NZ_JAMWYS010000024.1"/>
</dbReference>
<evidence type="ECO:0000313" key="3">
    <source>
        <dbReference type="EMBL" id="MCO4292307.1"/>
    </source>
</evidence>
<organism evidence="3 4">
    <name type="scientific">Solitalea agri</name>
    <dbReference type="NCBI Taxonomy" id="2953739"/>
    <lineage>
        <taxon>Bacteria</taxon>
        <taxon>Pseudomonadati</taxon>
        <taxon>Bacteroidota</taxon>
        <taxon>Sphingobacteriia</taxon>
        <taxon>Sphingobacteriales</taxon>
        <taxon>Sphingobacteriaceae</taxon>
        <taxon>Solitalea</taxon>
    </lineage>
</organism>
<dbReference type="AlphaFoldDB" id="A0A9X2F073"/>
<dbReference type="InterPro" id="IPR050769">
    <property type="entry name" value="NAT_camello-type"/>
</dbReference>
<keyword evidence="1" id="KW-0808">Transferase</keyword>
<name>A0A9X2F073_9SPHI</name>
<proteinExistence type="predicted"/>
<evidence type="ECO:0000313" key="4">
    <source>
        <dbReference type="Proteomes" id="UP001155182"/>
    </source>
</evidence>
<dbReference type="Pfam" id="PF00583">
    <property type="entry name" value="Acetyltransf_1"/>
    <property type="match status" value="1"/>
</dbReference>
<protein>
    <submittedName>
        <fullName evidence="3">GNAT family N-acetyltransferase</fullName>
    </submittedName>
</protein>
<dbReference type="PANTHER" id="PTHR13947">
    <property type="entry name" value="GNAT FAMILY N-ACETYLTRANSFERASE"/>
    <property type="match status" value="1"/>
</dbReference>
<dbReference type="GO" id="GO:0008080">
    <property type="term" value="F:N-acetyltransferase activity"/>
    <property type="evidence" value="ECO:0007669"/>
    <property type="project" value="InterPro"/>
</dbReference>
<dbReference type="PANTHER" id="PTHR13947:SF37">
    <property type="entry name" value="LD18367P"/>
    <property type="match status" value="1"/>
</dbReference>
<keyword evidence="4" id="KW-1185">Reference proteome</keyword>
<gene>
    <name evidence="3" type="ORF">NF867_05460</name>
</gene>
<accession>A0A9X2F073</accession>
<dbReference type="CDD" id="cd04301">
    <property type="entry name" value="NAT_SF"/>
    <property type="match status" value="1"/>
</dbReference>
<dbReference type="InterPro" id="IPR000182">
    <property type="entry name" value="GNAT_dom"/>
</dbReference>
<evidence type="ECO:0000259" key="2">
    <source>
        <dbReference type="PROSITE" id="PS51186"/>
    </source>
</evidence>
<dbReference type="InterPro" id="IPR016181">
    <property type="entry name" value="Acyl_CoA_acyltransferase"/>
</dbReference>
<dbReference type="Proteomes" id="UP001155182">
    <property type="component" value="Unassembled WGS sequence"/>
</dbReference>